<keyword evidence="1" id="KW-0812">Transmembrane</keyword>
<evidence type="ECO:0000256" key="1">
    <source>
        <dbReference type="SAM" id="Phobius"/>
    </source>
</evidence>
<keyword evidence="1" id="KW-1133">Transmembrane helix</keyword>
<feature type="non-terminal residue" evidence="2">
    <location>
        <position position="36"/>
    </location>
</feature>
<evidence type="ECO:0000313" key="3">
    <source>
        <dbReference type="Proteomes" id="UP000008553"/>
    </source>
</evidence>
<reference evidence="2 3" key="1">
    <citation type="journal article" date="2002" name="Nature">
        <title>Genome sequence and comparative analysis of the model rodent malaria parasite Plasmodium yoelii yoelii.</title>
        <authorList>
            <person name="Carlton J.M."/>
            <person name="Angiuoli S.V."/>
            <person name="Suh B.B."/>
            <person name="Kooij T.W."/>
            <person name="Pertea M."/>
            <person name="Silva J.C."/>
            <person name="Ermolaeva M.D."/>
            <person name="Allen J.E."/>
            <person name="Selengut J.D."/>
            <person name="Koo H.L."/>
            <person name="Peterson J.D."/>
            <person name="Pop M."/>
            <person name="Kosack D.S."/>
            <person name="Shumway M.F."/>
            <person name="Bidwell S.L."/>
            <person name="Shallom S.J."/>
            <person name="van Aken S.E."/>
            <person name="Riedmuller S.B."/>
            <person name="Feldblyum T.V."/>
            <person name="Cho J.K."/>
            <person name="Quackenbush J."/>
            <person name="Sedegah M."/>
            <person name="Shoaibi A."/>
            <person name="Cummings L.M."/>
            <person name="Florens L."/>
            <person name="Yates J.R."/>
            <person name="Raine J.D."/>
            <person name="Sinden R.E."/>
            <person name="Harris M.A."/>
            <person name="Cunningham D.A."/>
            <person name="Preiser P.R."/>
            <person name="Bergman L.W."/>
            <person name="Vaidya A.B."/>
            <person name="van Lin L.H."/>
            <person name="Janse C.J."/>
            <person name="Waters A.P."/>
            <person name="Smith H.O."/>
            <person name="White O.R."/>
            <person name="Salzberg S.L."/>
            <person name="Venter J.C."/>
            <person name="Fraser C.M."/>
            <person name="Hoffman S.L."/>
            <person name="Gardner M.J."/>
            <person name="Carucci D.J."/>
        </authorList>
    </citation>
    <scope>NUCLEOTIDE SEQUENCE [LARGE SCALE GENOMIC DNA]</scope>
    <source>
        <strain evidence="2 3">17XNL</strain>
    </source>
</reference>
<dbReference type="Proteomes" id="UP000008553">
    <property type="component" value="Unassembled WGS sequence"/>
</dbReference>
<protein>
    <submittedName>
        <fullName evidence="2">Uncharacterized protein</fullName>
    </submittedName>
</protein>
<comment type="caution">
    <text evidence="2">The sequence shown here is derived from an EMBL/GenBank/DDBJ whole genome shotgun (WGS) entry which is preliminary data.</text>
</comment>
<keyword evidence="1" id="KW-0472">Membrane</keyword>
<name>Q7RPX2_PLAYO</name>
<dbReference type="EMBL" id="AABL01000350">
    <property type="protein sequence ID" value="EAA20635.1"/>
    <property type="molecule type" value="Genomic_DNA"/>
</dbReference>
<keyword evidence="3" id="KW-1185">Reference proteome</keyword>
<evidence type="ECO:0000313" key="2">
    <source>
        <dbReference type="EMBL" id="EAA20635.1"/>
    </source>
</evidence>
<organism evidence="2 3">
    <name type="scientific">Plasmodium yoelii yoelii</name>
    <dbReference type="NCBI Taxonomy" id="73239"/>
    <lineage>
        <taxon>Eukaryota</taxon>
        <taxon>Sar</taxon>
        <taxon>Alveolata</taxon>
        <taxon>Apicomplexa</taxon>
        <taxon>Aconoidasida</taxon>
        <taxon>Haemosporida</taxon>
        <taxon>Plasmodiidae</taxon>
        <taxon>Plasmodium</taxon>
        <taxon>Plasmodium (Vinckeia)</taxon>
    </lineage>
</organism>
<accession>Q7RPX2</accession>
<dbReference type="AlphaFoldDB" id="Q7RPX2"/>
<gene>
    <name evidence="2" type="ORF">PY01332</name>
</gene>
<sequence>MIDIFKKQYLEISNFCIIFIQFLCFGPGLCLCNPYL</sequence>
<dbReference type="PaxDb" id="73239-Q7RPX2"/>
<feature type="transmembrane region" description="Helical" evidence="1">
    <location>
        <begin position="12"/>
        <end position="32"/>
    </location>
</feature>
<proteinExistence type="predicted"/>
<dbReference type="InParanoid" id="Q7RPX2"/>